<proteinExistence type="predicted"/>
<protein>
    <submittedName>
        <fullName evidence="1">Uncharacterized protein</fullName>
    </submittedName>
</protein>
<comment type="caution">
    <text evidence="1">The sequence shown here is derived from an EMBL/GenBank/DDBJ whole genome shotgun (WGS) entry which is preliminary data.</text>
</comment>
<accession>A0A542XM83</accession>
<dbReference type="AlphaFoldDB" id="A0A542XM83"/>
<reference evidence="1 2" key="1">
    <citation type="submission" date="2019-06" db="EMBL/GenBank/DDBJ databases">
        <title>Sequencing the genomes of 1000 actinobacteria strains.</title>
        <authorList>
            <person name="Klenk H.-P."/>
        </authorList>
    </citation>
    <scope>NUCLEOTIDE SEQUENCE [LARGE SCALE GENOMIC DNA]</scope>
    <source>
        <strain evidence="1 2">DSM 44819</strain>
    </source>
</reference>
<name>A0A542XM83_SALAC</name>
<gene>
    <name evidence="1" type="ORF">FB564_2088</name>
</gene>
<evidence type="ECO:0000313" key="2">
    <source>
        <dbReference type="Proteomes" id="UP000315983"/>
    </source>
</evidence>
<evidence type="ECO:0000313" key="1">
    <source>
        <dbReference type="EMBL" id="TQL36949.1"/>
    </source>
</evidence>
<organism evidence="1 2">
    <name type="scientific">Salinispora arenicola</name>
    <dbReference type="NCBI Taxonomy" id="168697"/>
    <lineage>
        <taxon>Bacteria</taxon>
        <taxon>Bacillati</taxon>
        <taxon>Actinomycetota</taxon>
        <taxon>Actinomycetes</taxon>
        <taxon>Micromonosporales</taxon>
        <taxon>Micromonosporaceae</taxon>
        <taxon>Salinispora</taxon>
    </lineage>
</organism>
<sequence>MVELLLYISGAIAAVGAAAEVLRRVSRGV</sequence>
<dbReference type="EMBL" id="VFOL01000001">
    <property type="protein sequence ID" value="TQL36949.1"/>
    <property type="molecule type" value="Genomic_DNA"/>
</dbReference>
<dbReference type="Proteomes" id="UP000315983">
    <property type="component" value="Unassembled WGS sequence"/>
</dbReference>